<keyword evidence="2" id="KW-0472">Membrane</keyword>
<keyword evidence="2" id="KW-1133">Transmembrane helix</keyword>
<dbReference type="VEuPathDB" id="VectorBase:GPPI016026"/>
<proteinExistence type="predicted"/>
<sequence length="80" mass="9313">MRLQRGHEQNSSLKYPQRKSGFTTHSPHNGNEWTKLKAKVYIIFVYLASVILFVESAKKRKRPDMYHAVGSNSKNQHRQG</sequence>
<reference evidence="3" key="2">
    <citation type="submission" date="2020-05" db="UniProtKB">
        <authorList>
            <consortium name="EnsemblMetazoa"/>
        </authorList>
    </citation>
    <scope>IDENTIFICATION</scope>
    <source>
        <strain evidence="3">IAEA</strain>
    </source>
</reference>
<dbReference type="AlphaFoldDB" id="A0A1B0B1S3"/>
<feature type="region of interest" description="Disordered" evidence="1">
    <location>
        <begin position="1"/>
        <end position="31"/>
    </location>
</feature>
<evidence type="ECO:0000313" key="3">
    <source>
        <dbReference type="EnsemblMetazoa" id="GPPI016026-PA"/>
    </source>
</evidence>
<evidence type="ECO:0000313" key="4">
    <source>
        <dbReference type="Proteomes" id="UP000092460"/>
    </source>
</evidence>
<dbReference type="Proteomes" id="UP000092460">
    <property type="component" value="Unassembled WGS sequence"/>
</dbReference>
<dbReference type="EnsemblMetazoa" id="GPPI016026-RA">
    <property type="protein sequence ID" value="GPPI016026-PA"/>
    <property type="gene ID" value="GPPI016026"/>
</dbReference>
<feature type="region of interest" description="Disordered" evidence="1">
    <location>
        <begin position="59"/>
        <end position="80"/>
    </location>
</feature>
<organism evidence="3 4">
    <name type="scientific">Glossina palpalis gambiensis</name>
    <dbReference type="NCBI Taxonomy" id="67801"/>
    <lineage>
        <taxon>Eukaryota</taxon>
        <taxon>Metazoa</taxon>
        <taxon>Ecdysozoa</taxon>
        <taxon>Arthropoda</taxon>
        <taxon>Hexapoda</taxon>
        <taxon>Insecta</taxon>
        <taxon>Pterygota</taxon>
        <taxon>Neoptera</taxon>
        <taxon>Endopterygota</taxon>
        <taxon>Diptera</taxon>
        <taxon>Brachycera</taxon>
        <taxon>Muscomorpha</taxon>
        <taxon>Hippoboscoidea</taxon>
        <taxon>Glossinidae</taxon>
        <taxon>Glossina</taxon>
    </lineage>
</organism>
<keyword evidence="4" id="KW-1185">Reference proteome</keyword>
<evidence type="ECO:0008006" key="5">
    <source>
        <dbReference type="Google" id="ProtNLM"/>
    </source>
</evidence>
<evidence type="ECO:0000256" key="1">
    <source>
        <dbReference type="SAM" id="MobiDB-lite"/>
    </source>
</evidence>
<protein>
    <recommendedName>
        <fullName evidence="5">Transmembrane protein</fullName>
    </recommendedName>
</protein>
<feature type="compositionally biased region" description="Polar residues" evidence="1">
    <location>
        <begin position="9"/>
        <end position="31"/>
    </location>
</feature>
<feature type="transmembrane region" description="Helical" evidence="2">
    <location>
        <begin position="40"/>
        <end position="57"/>
    </location>
</feature>
<name>A0A1B0B1S3_9MUSC</name>
<keyword evidence="2" id="KW-0812">Transmembrane</keyword>
<accession>A0A1B0B1S3</accession>
<evidence type="ECO:0000256" key="2">
    <source>
        <dbReference type="SAM" id="Phobius"/>
    </source>
</evidence>
<reference evidence="4" key="1">
    <citation type="submission" date="2015-01" db="EMBL/GenBank/DDBJ databases">
        <authorList>
            <person name="Aksoy S."/>
            <person name="Warren W."/>
            <person name="Wilson R.K."/>
        </authorList>
    </citation>
    <scope>NUCLEOTIDE SEQUENCE [LARGE SCALE GENOMIC DNA]</scope>
    <source>
        <strain evidence="4">IAEA</strain>
    </source>
</reference>
<dbReference type="EMBL" id="JXJN01007267">
    <property type="status" value="NOT_ANNOTATED_CDS"/>
    <property type="molecule type" value="Genomic_DNA"/>
</dbReference>